<dbReference type="EMBL" id="FNZK01000010">
    <property type="protein sequence ID" value="SEJ56823.1"/>
    <property type="molecule type" value="Genomic_DNA"/>
</dbReference>
<protein>
    <recommendedName>
        <fullName evidence="3">Oxaloacetate decarboxylase, gamma chain</fullName>
    </recommendedName>
</protein>
<evidence type="ECO:0008006" key="3">
    <source>
        <dbReference type="Google" id="ProtNLM"/>
    </source>
</evidence>
<dbReference type="STRING" id="84035.SAMN05660742_110124"/>
<proteinExistence type="predicted"/>
<organism evidence="1 2">
    <name type="scientific">Propionispira arboris</name>
    <dbReference type="NCBI Taxonomy" id="84035"/>
    <lineage>
        <taxon>Bacteria</taxon>
        <taxon>Bacillati</taxon>
        <taxon>Bacillota</taxon>
        <taxon>Negativicutes</taxon>
        <taxon>Selenomonadales</taxon>
        <taxon>Selenomonadaceae</taxon>
        <taxon>Propionispira</taxon>
    </lineage>
</organism>
<reference evidence="1 2" key="1">
    <citation type="submission" date="2016-10" db="EMBL/GenBank/DDBJ databases">
        <authorList>
            <person name="de Groot N.N."/>
        </authorList>
    </citation>
    <scope>NUCLEOTIDE SEQUENCE [LARGE SCALE GENOMIC DNA]</scope>
    <source>
        <strain evidence="1 2">DSM 2179</strain>
    </source>
</reference>
<keyword evidence="2" id="KW-1185">Reference proteome</keyword>
<dbReference type="AlphaFoldDB" id="A0A1H6ZTJ8"/>
<dbReference type="Proteomes" id="UP000199662">
    <property type="component" value="Unassembled WGS sequence"/>
</dbReference>
<evidence type="ECO:0000313" key="2">
    <source>
        <dbReference type="Proteomes" id="UP000199662"/>
    </source>
</evidence>
<evidence type="ECO:0000313" key="1">
    <source>
        <dbReference type="EMBL" id="SEJ56823.1"/>
    </source>
</evidence>
<sequence length="88" mass="9622">MGLFSFLFGKDKAKQNKKKVQTAINTDLSVVKSAAGLSNELIAVISAAAYAMLTTEYGQTAFKIIRISNAWVTAGRQQVMDSHRVRKS</sequence>
<gene>
    <name evidence="1" type="ORF">SAMN05660742_110124</name>
</gene>
<dbReference type="RefSeq" id="WP_091831754.1">
    <property type="nucleotide sequence ID" value="NZ_FNZK01000010.1"/>
</dbReference>
<name>A0A1H6ZTJ8_9FIRM</name>
<accession>A0A1H6ZTJ8</accession>